<reference evidence="2 3" key="1">
    <citation type="submission" date="2024-09" db="EMBL/GenBank/DDBJ databases">
        <authorList>
            <person name="Sun Q."/>
            <person name="Mori K."/>
        </authorList>
    </citation>
    <scope>NUCLEOTIDE SEQUENCE [LARGE SCALE GENOMIC DNA]</scope>
    <source>
        <strain evidence="2 3">CCM 7957</strain>
    </source>
</reference>
<keyword evidence="1" id="KW-1133">Transmembrane helix</keyword>
<evidence type="ECO:0000256" key="1">
    <source>
        <dbReference type="SAM" id="Phobius"/>
    </source>
</evidence>
<name>A0ABV6HBN4_9ACTN</name>
<proteinExistence type="predicted"/>
<feature type="transmembrane region" description="Helical" evidence="1">
    <location>
        <begin position="131"/>
        <end position="151"/>
    </location>
</feature>
<feature type="transmembrane region" description="Helical" evidence="1">
    <location>
        <begin position="12"/>
        <end position="35"/>
    </location>
</feature>
<feature type="transmembrane region" description="Helical" evidence="1">
    <location>
        <begin position="59"/>
        <end position="87"/>
    </location>
</feature>
<dbReference type="EMBL" id="JBHLWV010000028">
    <property type="protein sequence ID" value="MFC0316302.1"/>
    <property type="molecule type" value="Genomic_DNA"/>
</dbReference>
<dbReference type="Proteomes" id="UP001589783">
    <property type="component" value="Unassembled WGS sequence"/>
</dbReference>
<keyword evidence="3" id="KW-1185">Reference proteome</keyword>
<sequence length="179" mass="18929">MTRPAVPDTVRTALQLTLGALVFELIALIGTYSVMRGEALTYARKMAEEPNGPQDVEQIATIVAILSLVIAAVVALVLTSGLGWLVWRGIGWARFVLAWIAAVVAVMLVFDVLGLLFGFSAGDAAAQLPTWAMVPRIIGGVAAMGAAAALLHPDTKKFMDQSAAYRRKGSGPQPQGDNR</sequence>
<dbReference type="RefSeq" id="WP_382365861.1">
    <property type="nucleotide sequence ID" value="NZ_JBHLWV010000028.1"/>
</dbReference>
<evidence type="ECO:0000313" key="3">
    <source>
        <dbReference type="Proteomes" id="UP001589783"/>
    </source>
</evidence>
<feature type="transmembrane region" description="Helical" evidence="1">
    <location>
        <begin position="96"/>
        <end position="119"/>
    </location>
</feature>
<accession>A0ABV6HBN4</accession>
<evidence type="ECO:0008006" key="4">
    <source>
        <dbReference type="Google" id="ProtNLM"/>
    </source>
</evidence>
<organism evidence="2 3">
    <name type="scientific">Gordonia phosphorivorans</name>
    <dbReference type="NCBI Taxonomy" id="1056982"/>
    <lineage>
        <taxon>Bacteria</taxon>
        <taxon>Bacillati</taxon>
        <taxon>Actinomycetota</taxon>
        <taxon>Actinomycetes</taxon>
        <taxon>Mycobacteriales</taxon>
        <taxon>Gordoniaceae</taxon>
        <taxon>Gordonia</taxon>
    </lineage>
</organism>
<comment type="caution">
    <text evidence="2">The sequence shown here is derived from an EMBL/GenBank/DDBJ whole genome shotgun (WGS) entry which is preliminary data.</text>
</comment>
<keyword evidence="1" id="KW-0812">Transmembrane</keyword>
<keyword evidence="1" id="KW-0472">Membrane</keyword>
<protein>
    <recommendedName>
        <fullName evidence="4">DUF2127 domain-containing protein</fullName>
    </recommendedName>
</protein>
<evidence type="ECO:0000313" key="2">
    <source>
        <dbReference type="EMBL" id="MFC0316302.1"/>
    </source>
</evidence>
<gene>
    <name evidence="2" type="ORF">ACFFJD_15760</name>
</gene>